<dbReference type="GO" id="GO:0045944">
    <property type="term" value="P:positive regulation of transcription by RNA polymerase II"/>
    <property type="evidence" value="ECO:0007669"/>
    <property type="project" value="UniProtKB-ARBA"/>
</dbReference>
<name>A0A8H8DL84_9FUNG</name>
<evidence type="ECO:0000313" key="6">
    <source>
        <dbReference type="Proteomes" id="UP000673691"/>
    </source>
</evidence>
<keyword evidence="1" id="KW-0677">Repeat</keyword>
<accession>A0A8H8DL84</accession>
<dbReference type="SMART" id="SM00248">
    <property type="entry name" value="ANK"/>
    <property type="match status" value="2"/>
</dbReference>
<dbReference type="Gene3D" id="1.25.40.20">
    <property type="entry name" value="Ankyrin repeat-containing domain"/>
    <property type="match status" value="1"/>
</dbReference>
<feature type="non-terminal residue" evidence="5">
    <location>
        <position position="1"/>
    </location>
</feature>
<reference evidence="5 6" key="1">
    <citation type="journal article" name="Sci. Rep.">
        <title>Genome-scale phylogenetic analyses confirm Olpidium as the closest living zoosporic fungus to the non-flagellated, terrestrial fungi.</title>
        <authorList>
            <person name="Chang Y."/>
            <person name="Rochon D."/>
            <person name="Sekimoto S."/>
            <person name="Wang Y."/>
            <person name="Chovatia M."/>
            <person name="Sandor L."/>
            <person name="Salamov A."/>
            <person name="Grigoriev I.V."/>
            <person name="Stajich J.E."/>
            <person name="Spatafora J.W."/>
        </authorList>
    </citation>
    <scope>NUCLEOTIDE SEQUENCE [LARGE SCALE GENOMIC DNA]</scope>
    <source>
        <strain evidence="5">S191</strain>
    </source>
</reference>
<dbReference type="PANTHER" id="PTHR43828">
    <property type="entry name" value="ASPARAGINASE"/>
    <property type="match status" value="1"/>
</dbReference>
<keyword evidence="3" id="KW-0175">Coiled coil</keyword>
<dbReference type="AlphaFoldDB" id="A0A8H8DL84"/>
<dbReference type="OrthoDB" id="6718656at2759"/>
<evidence type="ECO:0000256" key="2">
    <source>
        <dbReference type="PROSITE-ProRule" id="PRU00023"/>
    </source>
</evidence>
<dbReference type="InterPro" id="IPR051642">
    <property type="entry name" value="SWI6-like"/>
</dbReference>
<feature type="repeat" description="ANK" evidence="2">
    <location>
        <begin position="163"/>
        <end position="195"/>
    </location>
</feature>
<evidence type="ECO:0000256" key="3">
    <source>
        <dbReference type="SAM" id="Coils"/>
    </source>
</evidence>
<dbReference type="Pfam" id="PF00023">
    <property type="entry name" value="Ank"/>
    <property type="match status" value="2"/>
</dbReference>
<dbReference type="InterPro" id="IPR002110">
    <property type="entry name" value="Ankyrin_rpt"/>
</dbReference>
<evidence type="ECO:0000256" key="4">
    <source>
        <dbReference type="SAM" id="MobiDB-lite"/>
    </source>
</evidence>
<keyword evidence="2" id="KW-0040">ANK repeat</keyword>
<gene>
    <name evidence="5" type="ORF">BJ554DRAFT_5242</name>
</gene>
<dbReference type="GO" id="GO:0033309">
    <property type="term" value="C:SBF transcription complex"/>
    <property type="evidence" value="ECO:0007669"/>
    <property type="project" value="TreeGrafter"/>
</dbReference>
<feature type="region of interest" description="Disordered" evidence="4">
    <location>
        <begin position="463"/>
        <end position="483"/>
    </location>
</feature>
<dbReference type="InterPro" id="IPR036770">
    <property type="entry name" value="Ankyrin_rpt-contain_sf"/>
</dbReference>
<evidence type="ECO:0000256" key="1">
    <source>
        <dbReference type="ARBA" id="ARBA00022737"/>
    </source>
</evidence>
<dbReference type="GO" id="GO:0030907">
    <property type="term" value="C:MBF transcription complex"/>
    <property type="evidence" value="ECO:0007669"/>
    <property type="project" value="TreeGrafter"/>
</dbReference>
<protein>
    <submittedName>
        <fullName evidence="5">Ankyrin repeat-containing domain protein</fullName>
    </submittedName>
</protein>
<dbReference type="SUPFAM" id="SSF48403">
    <property type="entry name" value="Ankyrin repeat"/>
    <property type="match status" value="1"/>
</dbReference>
<dbReference type="EMBL" id="JAEFCI010002160">
    <property type="protein sequence ID" value="KAG5462425.1"/>
    <property type="molecule type" value="Genomic_DNA"/>
</dbReference>
<dbReference type="PANTHER" id="PTHR43828:SF3">
    <property type="entry name" value="CHROMO DOMAIN-CONTAINING PROTEIN"/>
    <property type="match status" value="1"/>
</dbReference>
<comment type="caution">
    <text evidence="5">The sequence shown here is derived from an EMBL/GenBank/DDBJ whole genome shotgun (WGS) entry which is preliminary data.</text>
</comment>
<sequence length="614" mass="67160">HDYADIPAIRFAPNSGKRVPFERGIELAEQFNVESCLRPLLDFDMDVEYCGSLSTPTKEQAMAAYRAARGGLAGVIALGRVKGSPARKKQRISSSGYQVPSQSLTSARYGITSPLTHEEQLLERNRAVLMAIFLNEDPNQVPELLMDRSLKSDVNVDQPIDDQGLTALHWSATLARMLTTRLLVEKGADVRRQNYAGETPLMRSVAVVNNHGSQTFPELLDLMGPSICVVDHRGYTALHHIAIGAGVAGRAAAANYYMRCILDWIERNMPECRTLLDMADGAGDTALHLAAKVGDVGLVRQLLERGANPEAVNRSGLKVSDLGFGPDVPPLDKHDVQRTFCTIGDEGAGNPQQEAAICGSLGNDPTSAEETLRIAEAVEGFQKQQEQQLESAKRNLEEARKQYRETSREMALTRRHITVLHAKYQTAVDVRQRIDNLRKAIFAETSYGQSLFAANAAMIDDSAATSGASTPHGPDSGDVDDRSDVNDLLKRCAALGPSSSEEEIRAVLRVLRVRVGAFQRNDEELKAEISHLRATAAERETQCRRLIATCCGFSPDDVDEWLDNLMRAVDVDSAEADLKVMTAVMDRVRKGEEEVDLGDAAAAGFHALQNSDEQ</sequence>
<feature type="repeat" description="ANK" evidence="2">
    <location>
        <begin position="282"/>
        <end position="314"/>
    </location>
</feature>
<proteinExistence type="predicted"/>
<evidence type="ECO:0000313" key="5">
    <source>
        <dbReference type="EMBL" id="KAG5462425.1"/>
    </source>
</evidence>
<feature type="coiled-coil region" evidence="3">
    <location>
        <begin position="382"/>
        <end position="416"/>
    </location>
</feature>
<dbReference type="Proteomes" id="UP000673691">
    <property type="component" value="Unassembled WGS sequence"/>
</dbReference>
<keyword evidence="6" id="KW-1185">Reference proteome</keyword>
<dbReference type="PROSITE" id="PS50088">
    <property type="entry name" value="ANK_REPEAT"/>
    <property type="match status" value="2"/>
</dbReference>
<dbReference type="PROSITE" id="PS50297">
    <property type="entry name" value="ANK_REP_REGION"/>
    <property type="match status" value="2"/>
</dbReference>
<organism evidence="5 6">
    <name type="scientific">Olpidium bornovanus</name>
    <dbReference type="NCBI Taxonomy" id="278681"/>
    <lineage>
        <taxon>Eukaryota</taxon>
        <taxon>Fungi</taxon>
        <taxon>Fungi incertae sedis</taxon>
        <taxon>Olpidiomycota</taxon>
        <taxon>Olpidiomycotina</taxon>
        <taxon>Olpidiomycetes</taxon>
        <taxon>Olpidiales</taxon>
        <taxon>Olpidiaceae</taxon>
        <taxon>Olpidium</taxon>
    </lineage>
</organism>